<dbReference type="EMBL" id="KE145372">
    <property type="protein sequence ID" value="EPE24828.1"/>
    <property type="molecule type" value="Genomic_DNA"/>
</dbReference>
<feature type="region of interest" description="Disordered" evidence="1">
    <location>
        <begin position="281"/>
        <end position="300"/>
    </location>
</feature>
<feature type="compositionally biased region" description="Pro residues" evidence="1">
    <location>
        <begin position="348"/>
        <end position="358"/>
    </location>
</feature>
<evidence type="ECO:0000313" key="2">
    <source>
        <dbReference type="EMBL" id="EPE24828.1"/>
    </source>
</evidence>
<feature type="region of interest" description="Disordered" evidence="1">
    <location>
        <begin position="345"/>
        <end position="368"/>
    </location>
</feature>
<name>S3DDX0_GLAL2</name>
<accession>S3DDX0</accession>
<dbReference type="KEGG" id="glz:GLAREA_11409"/>
<protein>
    <submittedName>
        <fullName evidence="2">Uncharacterized protein</fullName>
    </submittedName>
</protein>
<evidence type="ECO:0000313" key="3">
    <source>
        <dbReference type="Proteomes" id="UP000016922"/>
    </source>
</evidence>
<dbReference type="HOGENOM" id="CLU_672780_0_0_1"/>
<reference evidence="2 3" key="1">
    <citation type="journal article" date="2013" name="BMC Genomics">
        <title>Genomics-driven discovery of the pneumocandin biosynthetic gene cluster in the fungus Glarea lozoyensis.</title>
        <authorList>
            <person name="Chen L."/>
            <person name="Yue Q."/>
            <person name="Zhang X."/>
            <person name="Xiang M."/>
            <person name="Wang C."/>
            <person name="Li S."/>
            <person name="Che Y."/>
            <person name="Ortiz-Lopez F.J."/>
            <person name="Bills G.F."/>
            <person name="Liu X."/>
            <person name="An Z."/>
        </authorList>
    </citation>
    <scope>NUCLEOTIDE SEQUENCE [LARGE SCALE GENOMIC DNA]</scope>
    <source>
        <strain evidence="3">ATCC 20868 / MF5171</strain>
    </source>
</reference>
<dbReference type="Proteomes" id="UP000016922">
    <property type="component" value="Unassembled WGS sequence"/>
</dbReference>
<proteinExistence type="predicted"/>
<dbReference type="RefSeq" id="XP_008087743.1">
    <property type="nucleotide sequence ID" value="XM_008089552.1"/>
</dbReference>
<sequence length="409" mass="48142">MPDLETGEIPSEDMEYQVDIHICIADSLLWDWYLEGQPWNLPRPVPEDFGHMVHTPKLPDSLMFDSQTLNQIKLSELPSAYSNMTRPLKSKALELGLDSKEFRSLYRRVFRDVVSRAQGFESRGWLMFRTERELYVILCGARTPGFHGINPHIAIYYDLTTRDNTAKYLRNTIGNDDEERFMLRYARPPGSYSENIFFTLWNKIFRDGCPHLPDRSLTRYNIDKKIISCLEDTRKDMPGQTVEFNIYRAELQMWKYYFPDTEFPGENPYVEEFYEMMGMETENKEAEPEDEDPRPRSVQAHVDRDTILRRVRRRNRSIETQFEFDLTAMPGEYIEERPKPLLKLPLHRSPPPSDAFPPPRERGTLDDGNYVDWNEAVLLDDGKTHYVGENRHTYVWLDRTMQASAPDKS</sequence>
<organism evidence="2 3">
    <name type="scientific">Glarea lozoyensis (strain ATCC 20868 / MF5171)</name>
    <dbReference type="NCBI Taxonomy" id="1116229"/>
    <lineage>
        <taxon>Eukaryota</taxon>
        <taxon>Fungi</taxon>
        <taxon>Dikarya</taxon>
        <taxon>Ascomycota</taxon>
        <taxon>Pezizomycotina</taxon>
        <taxon>Leotiomycetes</taxon>
        <taxon>Helotiales</taxon>
        <taxon>Helotiaceae</taxon>
        <taxon>Glarea</taxon>
    </lineage>
</organism>
<gene>
    <name evidence="2" type="ORF">GLAREA_11409</name>
</gene>
<evidence type="ECO:0000256" key="1">
    <source>
        <dbReference type="SAM" id="MobiDB-lite"/>
    </source>
</evidence>
<dbReference type="AlphaFoldDB" id="S3DDX0"/>
<dbReference type="GeneID" id="19470450"/>
<keyword evidence="3" id="KW-1185">Reference proteome</keyword>